<feature type="transmembrane region" description="Helical" evidence="1">
    <location>
        <begin position="288"/>
        <end position="308"/>
    </location>
</feature>
<dbReference type="Proteomes" id="UP000230790">
    <property type="component" value="Unassembled WGS sequence"/>
</dbReference>
<keyword evidence="1" id="KW-1133">Transmembrane helix</keyword>
<gene>
    <name evidence="2" type="ORF">CUN48_08050</name>
</gene>
<dbReference type="EMBL" id="PGTN01000044">
    <property type="protein sequence ID" value="PJF47540.1"/>
    <property type="molecule type" value="Genomic_DNA"/>
</dbReference>
<dbReference type="InterPro" id="IPR019962">
    <property type="entry name" value="CHP03663"/>
</dbReference>
<evidence type="ECO:0000256" key="1">
    <source>
        <dbReference type="SAM" id="Phobius"/>
    </source>
</evidence>
<feature type="transmembrane region" description="Helical" evidence="1">
    <location>
        <begin position="182"/>
        <end position="201"/>
    </location>
</feature>
<feature type="transmembrane region" description="Helical" evidence="1">
    <location>
        <begin position="231"/>
        <end position="253"/>
    </location>
</feature>
<dbReference type="PANTHER" id="PTHR41710">
    <property type="entry name" value="GLYCOSYL TRANSFERASE, FAMILY 39"/>
    <property type="match status" value="1"/>
</dbReference>
<feature type="transmembrane region" description="Helical" evidence="1">
    <location>
        <begin position="74"/>
        <end position="92"/>
    </location>
</feature>
<keyword evidence="1" id="KW-0812">Transmembrane</keyword>
<name>A0A2M8QCN6_9CHLR</name>
<evidence type="ECO:0000313" key="3">
    <source>
        <dbReference type="Proteomes" id="UP000230790"/>
    </source>
</evidence>
<keyword evidence="1" id="KW-0472">Membrane</keyword>
<dbReference type="PANTHER" id="PTHR41710:SF2">
    <property type="entry name" value="GLYCOSYL TRANSFERASE FAMILY 39_83 DOMAIN-CONTAINING PROTEIN"/>
    <property type="match status" value="1"/>
</dbReference>
<feature type="transmembrane region" description="Helical" evidence="1">
    <location>
        <begin position="378"/>
        <end position="396"/>
    </location>
</feature>
<dbReference type="AlphaFoldDB" id="A0A2M8QCN6"/>
<feature type="transmembrane region" description="Helical" evidence="1">
    <location>
        <begin position="265"/>
        <end position="282"/>
    </location>
</feature>
<sequence length="552" mass="58415">MTREVALWCAIAFLAGVPRLARLDFLLTNPEAATALVSLTVLRGEPSLFPNPLFGWLQALLFTVFGASEVSARLVAALSGVVLCLLPVALRLQLGRTRALIFAALLAFSPTLWFVSREMGGAILAWMLAFAAHCAWRARRPALAAAAFGALLATGQDAIPPLIVTVLASSAALPLDAVRPSARTVAIVLLAFVLSATALLMRPTGLGDAFNGYALWAQTRGGDASISVGRLMLGLVISEPVIWLGAAFALAAFARMRAQLRAESAWWIWIAAGLGVLIVSAGRSAALLAPLTIGMAGLASAAYDALLASAQRWGSWRREGVVVAIAFVLLIYASLGVWQYAGQARSAWLASAVVAALLIAALVAAGSLTMDYGAPLRGVALAGVAALSLYTFGVGIQMNHARPHNPAEPYRAQAADLDLMTLQEDIRLISVRATGEPNALDVHLAEDAPAALQWVLRDRRRFDALEDAGAPDVVLTPAAEKPRVAGNFIGTAYAVTAQAPLNEVRCVGLPWGGGDCWSLARWLAFRDAETTHANLWVLWLRDDVARRASGMR</sequence>
<feature type="transmembrane region" description="Helical" evidence="1">
    <location>
        <begin position="320"/>
        <end position="341"/>
    </location>
</feature>
<evidence type="ECO:0000313" key="2">
    <source>
        <dbReference type="EMBL" id="PJF47540.1"/>
    </source>
</evidence>
<comment type="caution">
    <text evidence="2">The sequence shown here is derived from an EMBL/GenBank/DDBJ whole genome shotgun (WGS) entry which is preliminary data.</text>
</comment>
<protein>
    <recommendedName>
        <fullName evidence="4">Glycosyltransferase RgtA/B/C/D-like domain-containing protein</fullName>
    </recommendedName>
</protein>
<proteinExistence type="predicted"/>
<organism evidence="2 3">
    <name type="scientific">Candidatus Thermofonsia Clade 3 bacterium</name>
    <dbReference type="NCBI Taxonomy" id="2364212"/>
    <lineage>
        <taxon>Bacteria</taxon>
        <taxon>Bacillati</taxon>
        <taxon>Chloroflexota</taxon>
        <taxon>Candidatus Thermofontia</taxon>
        <taxon>Candidatus Thermofonsia Clade 3</taxon>
    </lineage>
</organism>
<feature type="transmembrane region" description="Helical" evidence="1">
    <location>
        <begin position="122"/>
        <end position="138"/>
    </location>
</feature>
<feature type="transmembrane region" description="Helical" evidence="1">
    <location>
        <begin position="98"/>
        <end position="115"/>
    </location>
</feature>
<accession>A0A2M8QCN6</accession>
<evidence type="ECO:0008006" key="4">
    <source>
        <dbReference type="Google" id="ProtNLM"/>
    </source>
</evidence>
<feature type="transmembrane region" description="Helical" evidence="1">
    <location>
        <begin position="347"/>
        <end position="366"/>
    </location>
</feature>
<reference evidence="2 3" key="1">
    <citation type="submission" date="2017-11" db="EMBL/GenBank/DDBJ databases">
        <title>Evolution of Phototrophy in the Chloroflexi Phylum Driven by Horizontal Gene Transfer.</title>
        <authorList>
            <person name="Ward L.M."/>
            <person name="Hemp J."/>
            <person name="Shih P.M."/>
            <person name="Mcglynn S.E."/>
            <person name="Fischer W."/>
        </authorList>
    </citation>
    <scope>NUCLEOTIDE SEQUENCE [LARGE SCALE GENOMIC DNA]</scope>
    <source>
        <strain evidence="2">JP3_7</strain>
    </source>
</reference>